<accession>A0A2K8NRX1</accession>
<dbReference type="EMBL" id="CP024962">
    <property type="protein sequence ID" value="ATZ16602.1"/>
    <property type="molecule type" value="Genomic_DNA"/>
</dbReference>
<dbReference type="RefSeq" id="WP_100609658.1">
    <property type="nucleotide sequence ID" value="NZ_CP024962.1"/>
</dbReference>
<dbReference type="AlphaFoldDB" id="A0A2K8NRX1"/>
<dbReference type="KEGG" id="efr:EFREU_v1c05810"/>
<evidence type="ECO:0000313" key="2">
    <source>
        <dbReference type="Proteomes" id="UP000232222"/>
    </source>
</evidence>
<proteinExistence type="predicted"/>
<organism evidence="1 2">
    <name type="scientific">Entomoplasma freundtii</name>
    <dbReference type="NCBI Taxonomy" id="74700"/>
    <lineage>
        <taxon>Bacteria</taxon>
        <taxon>Bacillati</taxon>
        <taxon>Mycoplasmatota</taxon>
        <taxon>Mollicutes</taxon>
        <taxon>Entomoplasmatales</taxon>
        <taxon>Entomoplasmataceae</taxon>
        <taxon>Entomoplasma</taxon>
    </lineage>
</organism>
<gene>
    <name evidence="1" type="ORF">EFREU_v1c05810</name>
</gene>
<dbReference type="Proteomes" id="UP000232222">
    <property type="component" value="Chromosome"/>
</dbReference>
<sequence length="169" mass="18755">MYKRNLTLLGIAVVSFAFFIISIYAFGFRAQDPGSMSGFQEIWGIKNGAGNVWSEKFAKNAYGLLISGLVFSAVSIIFAFVCDWLAIEHADWGNKHSTVMAMEIVTIFLIALSSILMLSGELVYLTKLAKHFDKSFSDYWKTGYVAGMLIFTLLPLPILATPYLIKTAD</sequence>
<protein>
    <submittedName>
        <fullName evidence="1">Uncharacterized protein</fullName>
    </submittedName>
</protein>
<keyword evidence="2" id="KW-1185">Reference proteome</keyword>
<evidence type="ECO:0000313" key="1">
    <source>
        <dbReference type="EMBL" id="ATZ16602.1"/>
    </source>
</evidence>
<reference evidence="1 2" key="1">
    <citation type="submission" date="2017-11" db="EMBL/GenBank/DDBJ databases">
        <title>Genome sequence of Entomoplasma freundtii BARC 318 (ATCC 51999).</title>
        <authorList>
            <person name="Lo W.-S."/>
            <person name="Gasparich G.E."/>
            <person name="Kuo C.-H."/>
        </authorList>
    </citation>
    <scope>NUCLEOTIDE SEQUENCE [LARGE SCALE GENOMIC DNA]</scope>
    <source>
        <strain evidence="1 2">BARC 318</strain>
    </source>
</reference>
<name>A0A2K8NRX1_9MOLU</name>